<evidence type="ECO:0000313" key="2">
    <source>
        <dbReference type="Proteomes" id="UP000821866"/>
    </source>
</evidence>
<organism evidence="1 2">
    <name type="scientific">Rhipicephalus microplus</name>
    <name type="common">Cattle tick</name>
    <name type="synonym">Boophilus microplus</name>
    <dbReference type="NCBI Taxonomy" id="6941"/>
    <lineage>
        <taxon>Eukaryota</taxon>
        <taxon>Metazoa</taxon>
        <taxon>Ecdysozoa</taxon>
        <taxon>Arthropoda</taxon>
        <taxon>Chelicerata</taxon>
        <taxon>Arachnida</taxon>
        <taxon>Acari</taxon>
        <taxon>Parasitiformes</taxon>
        <taxon>Ixodida</taxon>
        <taxon>Ixodoidea</taxon>
        <taxon>Ixodidae</taxon>
        <taxon>Rhipicephalinae</taxon>
        <taxon>Rhipicephalus</taxon>
        <taxon>Boophilus</taxon>
    </lineage>
</organism>
<reference evidence="1" key="1">
    <citation type="journal article" date="2020" name="Cell">
        <title>Large-Scale Comparative Analyses of Tick Genomes Elucidate Their Genetic Diversity and Vector Capacities.</title>
        <authorList>
            <consortium name="Tick Genome and Microbiome Consortium (TIGMIC)"/>
            <person name="Jia N."/>
            <person name="Wang J."/>
            <person name="Shi W."/>
            <person name="Du L."/>
            <person name="Sun Y."/>
            <person name="Zhan W."/>
            <person name="Jiang J.F."/>
            <person name="Wang Q."/>
            <person name="Zhang B."/>
            <person name="Ji P."/>
            <person name="Bell-Sakyi L."/>
            <person name="Cui X.M."/>
            <person name="Yuan T.T."/>
            <person name="Jiang B.G."/>
            <person name="Yang W.F."/>
            <person name="Lam T.T."/>
            <person name="Chang Q.C."/>
            <person name="Ding S.J."/>
            <person name="Wang X.J."/>
            <person name="Zhu J.G."/>
            <person name="Ruan X.D."/>
            <person name="Zhao L."/>
            <person name="Wei J.T."/>
            <person name="Ye R.Z."/>
            <person name="Que T.C."/>
            <person name="Du C.H."/>
            <person name="Zhou Y.H."/>
            <person name="Cheng J.X."/>
            <person name="Dai P.F."/>
            <person name="Guo W.B."/>
            <person name="Han X.H."/>
            <person name="Huang E.J."/>
            <person name="Li L.F."/>
            <person name="Wei W."/>
            <person name="Gao Y.C."/>
            <person name="Liu J.Z."/>
            <person name="Shao H.Z."/>
            <person name="Wang X."/>
            <person name="Wang C.C."/>
            <person name="Yang T.C."/>
            <person name="Huo Q.B."/>
            <person name="Li W."/>
            <person name="Chen H.Y."/>
            <person name="Chen S.E."/>
            <person name="Zhou L.G."/>
            <person name="Ni X.B."/>
            <person name="Tian J.H."/>
            <person name="Sheng Y."/>
            <person name="Liu T."/>
            <person name="Pan Y.S."/>
            <person name="Xia L.Y."/>
            <person name="Li J."/>
            <person name="Zhao F."/>
            <person name="Cao W.C."/>
        </authorList>
    </citation>
    <scope>NUCLEOTIDE SEQUENCE</scope>
    <source>
        <strain evidence="1">Rmic-2018</strain>
    </source>
</reference>
<reference evidence="1" key="2">
    <citation type="submission" date="2021-09" db="EMBL/GenBank/DDBJ databases">
        <authorList>
            <person name="Jia N."/>
            <person name="Wang J."/>
            <person name="Shi W."/>
            <person name="Du L."/>
            <person name="Sun Y."/>
            <person name="Zhan W."/>
            <person name="Jiang J."/>
            <person name="Wang Q."/>
            <person name="Zhang B."/>
            <person name="Ji P."/>
            <person name="Sakyi L.B."/>
            <person name="Cui X."/>
            <person name="Yuan T."/>
            <person name="Jiang B."/>
            <person name="Yang W."/>
            <person name="Lam T.T.-Y."/>
            <person name="Chang Q."/>
            <person name="Ding S."/>
            <person name="Wang X."/>
            <person name="Zhu J."/>
            <person name="Ruan X."/>
            <person name="Zhao L."/>
            <person name="Wei J."/>
            <person name="Que T."/>
            <person name="Du C."/>
            <person name="Cheng J."/>
            <person name="Dai P."/>
            <person name="Han X."/>
            <person name="Huang E."/>
            <person name="Gao Y."/>
            <person name="Liu J."/>
            <person name="Shao H."/>
            <person name="Ye R."/>
            <person name="Li L."/>
            <person name="Wei W."/>
            <person name="Wang X."/>
            <person name="Wang C."/>
            <person name="Huo Q."/>
            <person name="Li W."/>
            <person name="Guo W."/>
            <person name="Chen H."/>
            <person name="Chen S."/>
            <person name="Zhou L."/>
            <person name="Zhou L."/>
            <person name="Ni X."/>
            <person name="Tian J."/>
            <person name="Zhou Y."/>
            <person name="Sheng Y."/>
            <person name="Liu T."/>
            <person name="Pan Y."/>
            <person name="Xia L."/>
            <person name="Li J."/>
            <person name="Zhao F."/>
            <person name="Cao W."/>
        </authorList>
    </citation>
    <scope>NUCLEOTIDE SEQUENCE</scope>
    <source>
        <strain evidence="1">Rmic-2018</strain>
        <tissue evidence="1">Larvae</tissue>
    </source>
</reference>
<dbReference type="VEuPathDB" id="VectorBase:LOC119178793"/>
<keyword evidence="2" id="KW-1185">Reference proteome</keyword>
<dbReference type="SUPFAM" id="SSF52266">
    <property type="entry name" value="SGNH hydrolase"/>
    <property type="match status" value="1"/>
</dbReference>
<proteinExistence type="predicted"/>
<dbReference type="Proteomes" id="UP000821866">
    <property type="component" value="Chromosome 9"/>
</dbReference>
<comment type="caution">
    <text evidence="1">The sequence shown here is derived from an EMBL/GenBank/DDBJ whole genome shotgun (WGS) entry which is preliminary data.</text>
</comment>
<name>A0A9J6D5D8_RHIMP</name>
<accession>A0A9J6D5D8</accession>
<protein>
    <submittedName>
        <fullName evidence="1">Uncharacterized protein</fullName>
    </submittedName>
</protein>
<dbReference type="EMBL" id="JABSTU010000011">
    <property type="protein sequence ID" value="KAH8009273.1"/>
    <property type="molecule type" value="Genomic_DNA"/>
</dbReference>
<dbReference type="AlphaFoldDB" id="A0A9J6D5D8"/>
<sequence>MRKTPARFLNPEKIGDICPDWDSAGKVLDSPAKFGTAVSAILPRQASLRKRQWVLSVGELEAFNTDAGETNAILQALCHKNNYGFVDGTCELMGMLKADGVHPTKHGSQLLGCLLRAAIKQASKDLEASHNGALQQQHQKEKDHKKLRFLYSDQSNGLAQYWNNVTNFPALSTDPMLVVAPASPCKEMWSDVARKSDSASIQCHSAMSVTPKVAETDTAHGYPSLPITAVACTRASAVTVFAQVERHPVRAPALVGGVWMQHKVKKTGRTAVPLCSAAFEQSPPSDCGPPDACGVTSTLKHPVKSAFGHEVISKAERQLLQARIEDCKQTVKRLETDIFFTTRQLEFIMPELLPEIHLVANQASRRRTEKQETSQERKLSSLLEKGRKTRGPMFEVRNLSSYELTPAECQVLSRGLNFNQAKQPDTRKVVCAVENAIGLLGESERDEIRTRTVGILSRIRKSGCQQVLSEDEEKAIKALHKNKKIAVLPADKGNVTVVLDRSTYE</sequence>
<evidence type="ECO:0000313" key="1">
    <source>
        <dbReference type="EMBL" id="KAH8009273.1"/>
    </source>
</evidence>
<gene>
    <name evidence="1" type="ORF">HPB51_014242</name>
</gene>